<evidence type="ECO:0000313" key="2">
    <source>
        <dbReference type="Proteomes" id="UP001244872"/>
    </source>
</evidence>
<proteinExistence type="predicted"/>
<keyword evidence="2" id="KW-1185">Reference proteome</keyword>
<name>A0ACC6LFH1_9PSED</name>
<evidence type="ECO:0000313" key="1">
    <source>
        <dbReference type="EMBL" id="MDR9877053.1"/>
    </source>
</evidence>
<sequence>MSNKKAPAPTSRTWCNDTKRFAFTVGTAVSMNLVSSSGNLSHSLSYYARINYLPSEYAMVASLILVLAMCMGLALVARGLRSGPPLLVCTAALNALLAADYLRSHLVSMLALFPLFQSLVCLLLLNTRNHRRYVSILRVRRRREVRANASRQ</sequence>
<organism evidence="1 2">
    <name type="scientific">Pseudomonas allii</name>
    <dbReference type="NCBI Taxonomy" id="2740531"/>
    <lineage>
        <taxon>Bacteria</taxon>
        <taxon>Pseudomonadati</taxon>
        <taxon>Pseudomonadota</taxon>
        <taxon>Gammaproteobacteria</taxon>
        <taxon>Pseudomonadales</taxon>
        <taxon>Pseudomonadaceae</taxon>
        <taxon>Pseudomonas</taxon>
    </lineage>
</organism>
<protein>
    <submittedName>
        <fullName evidence="1">Uncharacterized protein</fullName>
    </submittedName>
</protein>
<dbReference type="EMBL" id="JAVLRO010000006">
    <property type="protein sequence ID" value="MDR9877053.1"/>
    <property type="molecule type" value="Genomic_DNA"/>
</dbReference>
<reference evidence="1" key="1">
    <citation type="submission" date="2023-07" db="EMBL/GenBank/DDBJ databases">
        <title>Bioagumentation of soil contaminated with hydrocarbons using Pseudomonas poae 7b strain.</title>
        <authorList>
            <person name="Kumor A."/>
        </authorList>
    </citation>
    <scope>NUCLEOTIDE SEQUENCE</scope>
    <source>
        <strain evidence="1">7b</strain>
    </source>
</reference>
<comment type="caution">
    <text evidence="1">The sequence shown here is derived from an EMBL/GenBank/DDBJ whole genome shotgun (WGS) entry which is preliminary data.</text>
</comment>
<accession>A0ACC6LFH1</accession>
<gene>
    <name evidence="1" type="ORF">RJC98_17865</name>
</gene>
<dbReference type="Proteomes" id="UP001244872">
    <property type="component" value="Unassembled WGS sequence"/>
</dbReference>